<feature type="compositionally biased region" description="Low complexity" evidence="2">
    <location>
        <begin position="671"/>
        <end position="684"/>
    </location>
</feature>
<feature type="region of interest" description="Disordered" evidence="2">
    <location>
        <begin position="190"/>
        <end position="306"/>
    </location>
</feature>
<feature type="compositionally biased region" description="Polar residues" evidence="2">
    <location>
        <begin position="219"/>
        <end position="254"/>
    </location>
</feature>
<dbReference type="PANTHER" id="PTHR12345">
    <property type="entry name" value="SYNTENIN RELATED"/>
    <property type="match status" value="1"/>
</dbReference>
<feature type="compositionally biased region" description="Polar residues" evidence="2">
    <location>
        <begin position="612"/>
        <end position="624"/>
    </location>
</feature>
<organism evidence="4 5">
    <name type="scientific">Orchesella dallaii</name>
    <dbReference type="NCBI Taxonomy" id="48710"/>
    <lineage>
        <taxon>Eukaryota</taxon>
        <taxon>Metazoa</taxon>
        <taxon>Ecdysozoa</taxon>
        <taxon>Arthropoda</taxon>
        <taxon>Hexapoda</taxon>
        <taxon>Collembola</taxon>
        <taxon>Entomobryomorpha</taxon>
        <taxon>Entomobryoidea</taxon>
        <taxon>Orchesellidae</taxon>
        <taxon>Orchesellinae</taxon>
        <taxon>Orchesella</taxon>
    </lineage>
</organism>
<evidence type="ECO:0000313" key="5">
    <source>
        <dbReference type="Proteomes" id="UP001642540"/>
    </source>
</evidence>
<gene>
    <name evidence="4" type="ORF">ODALV1_LOCUS25572</name>
</gene>
<dbReference type="Gene3D" id="2.30.29.30">
    <property type="entry name" value="Pleckstrin-homology domain (PH domain)/Phosphotyrosine-binding domain (PTB)"/>
    <property type="match status" value="1"/>
</dbReference>
<evidence type="ECO:0000256" key="1">
    <source>
        <dbReference type="ARBA" id="ARBA00022737"/>
    </source>
</evidence>
<evidence type="ECO:0000313" key="4">
    <source>
        <dbReference type="EMBL" id="CAL8134542.1"/>
    </source>
</evidence>
<dbReference type="InterPro" id="IPR001849">
    <property type="entry name" value="PH_domain"/>
</dbReference>
<feature type="region of interest" description="Disordered" evidence="2">
    <location>
        <begin position="353"/>
        <end position="372"/>
    </location>
</feature>
<dbReference type="InterPro" id="IPR051230">
    <property type="entry name" value="APP-Binding"/>
</dbReference>
<dbReference type="Proteomes" id="UP001642540">
    <property type="component" value="Unassembled WGS sequence"/>
</dbReference>
<feature type="region of interest" description="Disordered" evidence="2">
    <location>
        <begin position="513"/>
        <end position="624"/>
    </location>
</feature>
<feature type="region of interest" description="Disordered" evidence="2">
    <location>
        <begin position="388"/>
        <end position="434"/>
    </location>
</feature>
<dbReference type="SUPFAM" id="SSF50729">
    <property type="entry name" value="PH domain-like"/>
    <property type="match status" value="1"/>
</dbReference>
<keyword evidence="1" id="KW-0677">Repeat</keyword>
<dbReference type="EMBL" id="CAXLJM020000105">
    <property type="protein sequence ID" value="CAL8134542.1"/>
    <property type="molecule type" value="Genomic_DNA"/>
</dbReference>
<sequence length="912" mass="99723">MNRPLIRETIGYRPGPTRELASRRRTFWAVTTSLMAGNEPPVVPRPRGNHPSVREIHKNAWLKRQSPGDKKGTAFSKKSEKFWVVFCVHDDVEALLEFYSEPKMGSIHKPLTAISLNSCLHVSPSIMGQDNEYQFAVTLQTEVIRLVAANWEQMIEWVESLQGKLREMNILSPKDNLYSKLPEVNKLATVASTRDPNSPLPPTPSALAAAAERQRAHNHNQSNRTESQLRSETPSSRNQSQPSDTSSRLTANGNTERERPRASSQHSSTPESHSDPPTATQPSSQSRSGEEIQEGPAPPTKPKPQINVKLKVDVNNVHRSSSGNVIQSQQRHHFTTGPLPSTSTTVVVIGNGDMRIHNNSSDSSSTQRGDGRSCTASVVVSCSQNVLTSSQQSAAGADPRAKSPFSEETSGDTGNTEVGGSSQENGSQSNANPCVSRVSVNYTEVQFIKPTPKSRQRQGVIGAAISNGTSSSTPATEPEQLLAVPKRTAVTKTVKSTSSENIYEHIYIPDRNGVKPIVTNSNQAKNHSQTSNEVDGRSSSGRVYRSASQRSPEDEVASGSGRDFHARRIIKGNNSGSSQRSSSLGRIEHPSSSNRAEVSRDSHDVSRRNGNRNRQPSETTRAVGNSTFFENNATSSQLQGSPIDALIGCRSGEYKLRRDDYLIRMTGNGGENDNQSSDSSQSSEPYENTKVQPNGARVPLKEQQVMHLQMEINHPGGVRVILRKKDCLSSIAFVDYLGAVWVAGWKQTQFPVLYYAFHVGDQILKVAGVTVQSSIEASRAIKMVSSLQVEFIIRRLPYGKVYALKRSRDGEPLGLVAEGGSGEISEVLQDGLAARYGLPPKGLSVDGQAPCNWYLTEVNNRPLSLMSKENEVKDRLNAVGKEISILVQPADLVKHLRKNLKSFKGFKDYVVG</sequence>
<feature type="compositionally biased region" description="Basic and acidic residues" evidence="2">
    <location>
        <begin position="597"/>
        <end position="607"/>
    </location>
</feature>
<dbReference type="InterPro" id="IPR011993">
    <property type="entry name" value="PH-like_dom_sf"/>
</dbReference>
<feature type="compositionally biased region" description="Polar residues" evidence="2">
    <location>
        <begin position="406"/>
        <end position="418"/>
    </location>
</feature>
<feature type="domain" description="PH" evidence="3">
    <location>
        <begin position="58"/>
        <end position="162"/>
    </location>
</feature>
<name>A0ABP1RSQ1_9HEXA</name>
<feature type="compositionally biased region" description="Polar residues" evidence="2">
    <location>
        <begin position="275"/>
        <end position="287"/>
    </location>
</feature>
<feature type="compositionally biased region" description="Low complexity" evidence="2">
    <location>
        <begin position="419"/>
        <end position="430"/>
    </location>
</feature>
<feature type="compositionally biased region" description="Polar residues" evidence="2">
    <location>
        <begin position="518"/>
        <end position="550"/>
    </location>
</feature>
<dbReference type="Pfam" id="PF00169">
    <property type="entry name" value="PH"/>
    <property type="match status" value="1"/>
</dbReference>
<proteinExistence type="predicted"/>
<feature type="region of interest" description="Disordered" evidence="2">
    <location>
        <begin position="322"/>
        <end position="343"/>
    </location>
</feature>
<accession>A0ABP1RSQ1</accession>
<evidence type="ECO:0000259" key="3">
    <source>
        <dbReference type="Pfam" id="PF00169"/>
    </source>
</evidence>
<reference evidence="4 5" key="1">
    <citation type="submission" date="2024-08" db="EMBL/GenBank/DDBJ databases">
        <authorList>
            <person name="Cucini C."/>
            <person name="Frati F."/>
        </authorList>
    </citation>
    <scope>NUCLEOTIDE SEQUENCE [LARGE SCALE GENOMIC DNA]</scope>
</reference>
<dbReference type="PANTHER" id="PTHR12345:SF11">
    <property type="entry name" value="FI13065P"/>
    <property type="match status" value="1"/>
</dbReference>
<evidence type="ECO:0000256" key="2">
    <source>
        <dbReference type="SAM" id="MobiDB-lite"/>
    </source>
</evidence>
<feature type="compositionally biased region" description="Polar residues" evidence="2">
    <location>
        <begin position="357"/>
        <end position="372"/>
    </location>
</feature>
<feature type="region of interest" description="Disordered" evidence="2">
    <location>
        <begin position="665"/>
        <end position="696"/>
    </location>
</feature>
<keyword evidence="5" id="KW-1185">Reference proteome</keyword>
<feature type="compositionally biased region" description="Low complexity" evidence="2">
    <location>
        <begin position="572"/>
        <end position="585"/>
    </location>
</feature>
<protein>
    <recommendedName>
        <fullName evidence="3">PH domain-containing protein</fullName>
    </recommendedName>
</protein>
<comment type="caution">
    <text evidence="4">The sequence shown here is derived from an EMBL/GenBank/DDBJ whole genome shotgun (WGS) entry which is preliminary data.</text>
</comment>